<gene>
    <name evidence="2" type="ORF">K505DRAFT_330</name>
</gene>
<evidence type="ECO:0000256" key="1">
    <source>
        <dbReference type="SAM" id="Phobius"/>
    </source>
</evidence>
<dbReference type="AlphaFoldDB" id="A0A6A6XZY9"/>
<reference evidence="2" key="1">
    <citation type="journal article" date="2020" name="Stud. Mycol.">
        <title>101 Dothideomycetes genomes: a test case for predicting lifestyles and emergence of pathogens.</title>
        <authorList>
            <person name="Haridas S."/>
            <person name="Albert R."/>
            <person name="Binder M."/>
            <person name="Bloem J."/>
            <person name="Labutti K."/>
            <person name="Salamov A."/>
            <person name="Andreopoulos B."/>
            <person name="Baker S."/>
            <person name="Barry K."/>
            <person name="Bills G."/>
            <person name="Bluhm B."/>
            <person name="Cannon C."/>
            <person name="Castanera R."/>
            <person name="Culley D."/>
            <person name="Daum C."/>
            <person name="Ezra D."/>
            <person name="Gonzalez J."/>
            <person name="Henrissat B."/>
            <person name="Kuo A."/>
            <person name="Liang C."/>
            <person name="Lipzen A."/>
            <person name="Lutzoni F."/>
            <person name="Magnuson J."/>
            <person name="Mondo S."/>
            <person name="Nolan M."/>
            <person name="Ohm R."/>
            <person name="Pangilinan J."/>
            <person name="Park H.-J."/>
            <person name="Ramirez L."/>
            <person name="Alfaro M."/>
            <person name="Sun H."/>
            <person name="Tritt A."/>
            <person name="Yoshinaga Y."/>
            <person name="Zwiers L.-H."/>
            <person name="Turgeon B."/>
            <person name="Goodwin S."/>
            <person name="Spatafora J."/>
            <person name="Crous P."/>
            <person name="Grigoriev I."/>
        </authorList>
    </citation>
    <scope>NUCLEOTIDE SEQUENCE</scope>
    <source>
        <strain evidence="2">CBS 109.77</strain>
    </source>
</reference>
<name>A0A6A6XZY9_9PLEO</name>
<sequence length="84" mass="9569">MMVIPITTWLSMHSVSICFFRRHSGGFLTLESGLGMDWVCISICSWLAMSDRRNVFFIIIQTSVTTMAVCVWGQQTRNSSRFGK</sequence>
<dbReference type="Proteomes" id="UP000799757">
    <property type="component" value="Unassembled WGS sequence"/>
</dbReference>
<accession>A0A6A6XZY9</accession>
<proteinExistence type="predicted"/>
<organism evidence="2 3">
    <name type="scientific">Melanomma pulvis-pyrius CBS 109.77</name>
    <dbReference type="NCBI Taxonomy" id="1314802"/>
    <lineage>
        <taxon>Eukaryota</taxon>
        <taxon>Fungi</taxon>
        <taxon>Dikarya</taxon>
        <taxon>Ascomycota</taxon>
        <taxon>Pezizomycotina</taxon>
        <taxon>Dothideomycetes</taxon>
        <taxon>Pleosporomycetidae</taxon>
        <taxon>Pleosporales</taxon>
        <taxon>Melanommataceae</taxon>
        <taxon>Melanomma</taxon>
    </lineage>
</organism>
<dbReference type="EMBL" id="MU001738">
    <property type="protein sequence ID" value="KAF2801157.1"/>
    <property type="molecule type" value="Genomic_DNA"/>
</dbReference>
<keyword evidence="1" id="KW-0472">Membrane</keyword>
<evidence type="ECO:0000313" key="3">
    <source>
        <dbReference type="Proteomes" id="UP000799757"/>
    </source>
</evidence>
<evidence type="ECO:0000313" key="2">
    <source>
        <dbReference type="EMBL" id="KAF2801157.1"/>
    </source>
</evidence>
<feature type="transmembrane region" description="Helical" evidence="1">
    <location>
        <begin position="55"/>
        <end position="74"/>
    </location>
</feature>
<keyword evidence="1" id="KW-1133">Transmembrane helix</keyword>
<keyword evidence="3" id="KW-1185">Reference proteome</keyword>
<keyword evidence="1" id="KW-0812">Transmembrane</keyword>
<protein>
    <submittedName>
        <fullName evidence="2">Uncharacterized protein</fullName>
    </submittedName>
</protein>